<reference evidence="1" key="1">
    <citation type="submission" date="2021-01" db="EMBL/GenBank/DDBJ databases">
        <authorList>
            <person name="Corre E."/>
            <person name="Pelletier E."/>
            <person name="Niang G."/>
            <person name="Scheremetjew M."/>
            <person name="Finn R."/>
            <person name="Kale V."/>
            <person name="Holt S."/>
            <person name="Cochrane G."/>
            <person name="Meng A."/>
            <person name="Brown T."/>
            <person name="Cohen L."/>
        </authorList>
    </citation>
    <scope>NUCLEOTIDE SEQUENCE</scope>
    <source>
        <strain evidence="1">SPMC142</strain>
    </source>
</reference>
<accession>A0A7S3S1D1</accession>
<sequence>MYSYALERAIVDGSELLDAYVAAHQACQEAIMRQDLQQAVATDDLCAALMDEYVEWLAAIGKEALPEAKGIEWATKAEEHRQLKIVNMMIDKRASRMKERVRKLSVNGAWCGQIHDAEMAKKLAPNGIANGIPAMWSEA</sequence>
<name>A0A7S3S1D1_9SPIT</name>
<dbReference type="EMBL" id="HBIQ01028277">
    <property type="protein sequence ID" value="CAE0541061.1"/>
    <property type="molecule type" value="Transcribed_RNA"/>
</dbReference>
<gene>
    <name evidence="1" type="ORF">SACU0126_LOCUS9334</name>
</gene>
<evidence type="ECO:0000313" key="1">
    <source>
        <dbReference type="EMBL" id="CAE0541061.1"/>
    </source>
</evidence>
<proteinExistence type="predicted"/>
<organism evidence="1">
    <name type="scientific">Strombidinopsis acuminata</name>
    <dbReference type="NCBI Taxonomy" id="141414"/>
    <lineage>
        <taxon>Eukaryota</taxon>
        <taxon>Sar</taxon>
        <taxon>Alveolata</taxon>
        <taxon>Ciliophora</taxon>
        <taxon>Intramacronucleata</taxon>
        <taxon>Spirotrichea</taxon>
        <taxon>Choreotrichia</taxon>
        <taxon>Choreotrichida</taxon>
        <taxon>Strombidinopsidae</taxon>
        <taxon>Strombidinopsis</taxon>
    </lineage>
</organism>
<protein>
    <submittedName>
        <fullName evidence="1">Uncharacterized protein</fullName>
    </submittedName>
</protein>
<dbReference type="AlphaFoldDB" id="A0A7S3S1D1"/>